<reference evidence="1" key="1">
    <citation type="submission" date="2023-03" db="EMBL/GenBank/DDBJ databases">
        <title>Chromosome-level genomes of two armyworms, Mythimna separata and Mythimna loreyi, provide insights into the biosynthesis and reception of sex pheromones.</title>
        <authorList>
            <person name="Zhao H."/>
        </authorList>
    </citation>
    <scope>NUCLEOTIDE SEQUENCE</scope>
    <source>
        <strain evidence="1">BeijingLab</strain>
    </source>
</reference>
<accession>A0ACC2QAA3</accession>
<organism evidence="1 2">
    <name type="scientific">Mythimna loreyi</name>
    <dbReference type="NCBI Taxonomy" id="667449"/>
    <lineage>
        <taxon>Eukaryota</taxon>
        <taxon>Metazoa</taxon>
        <taxon>Ecdysozoa</taxon>
        <taxon>Arthropoda</taxon>
        <taxon>Hexapoda</taxon>
        <taxon>Insecta</taxon>
        <taxon>Pterygota</taxon>
        <taxon>Neoptera</taxon>
        <taxon>Endopterygota</taxon>
        <taxon>Lepidoptera</taxon>
        <taxon>Glossata</taxon>
        <taxon>Ditrysia</taxon>
        <taxon>Noctuoidea</taxon>
        <taxon>Noctuidae</taxon>
        <taxon>Noctuinae</taxon>
        <taxon>Hadenini</taxon>
        <taxon>Mythimna</taxon>
    </lineage>
</organism>
<evidence type="ECO:0000313" key="2">
    <source>
        <dbReference type="Proteomes" id="UP001231649"/>
    </source>
</evidence>
<dbReference type="Proteomes" id="UP001231649">
    <property type="component" value="Chromosome 24"/>
</dbReference>
<comment type="caution">
    <text evidence="1">The sequence shown here is derived from an EMBL/GenBank/DDBJ whole genome shotgun (WGS) entry which is preliminary data.</text>
</comment>
<evidence type="ECO:0000313" key="1">
    <source>
        <dbReference type="EMBL" id="KAJ8709587.1"/>
    </source>
</evidence>
<keyword evidence="2" id="KW-1185">Reference proteome</keyword>
<dbReference type="EMBL" id="CM056800">
    <property type="protein sequence ID" value="KAJ8709587.1"/>
    <property type="molecule type" value="Genomic_DNA"/>
</dbReference>
<sequence length="687" mass="76086">MRRPRRHRWLTVSVFFIAYSVFQAVYKPSNASEPVDKPLDETGPIAGPTPKPEVTAKDIIKDITNPDEALISKLPVTPAVDKEKEPEEEGPTGGKKGLKELSEGEDPDKKDQKDAGYVEDSETEEAREEERANWKSNPTVKPLRVNCSPPAIEQFPKPLMGQSARKHGGLIVHILVAVFTFIGLAIVCDEYFVSSLDRICEELKLAPDVAGATFMAAGSSAPELATVVIGVFCAQDDIGVSGVIGSAVFNIMFVISVCALCAGTVSHLNWWPLCRDCFFYAISILVMLCTIANSIVSWPEALFMLIMYGVYCVALRFNTALERWAMTLPLPFKLPTREEQAALVTYRSAGGQPAPAAAGGDSTYAQMDGQTKETPLGDSPTYNPDGAYVNAAYNAEPTPVWNPDQEWDPNRAWDNTMSTPIYNADTSTQQYSQQPQQQQPQQSTTGQQQQQDQQQQQPPQPAAAPAYYKAKEYNPETAIDPLVKPIGANHFQLAWWYLVFPIHWSCRHTMPDCRGRWYPVTFMISMLWISFYSYFMVWMITIIGYTLGIPDTVMGLTFVAAGVSVPDALSSLAVIKEGYGDMAVSNAVGSNVFDILVCLGLPWFIQTAIIHPGSHVNVYHKGLIYSTLSLFSTVIFLVVATHANGWKLDRKYGAVLMVWYILFITLASLYELNVFGYYTHPDCVSTY</sequence>
<protein>
    <submittedName>
        <fullName evidence="1">Uncharacterized protein</fullName>
    </submittedName>
</protein>
<name>A0ACC2QAA3_9NEOP</name>
<proteinExistence type="predicted"/>
<gene>
    <name evidence="1" type="ORF">PYW08_009591</name>
</gene>